<dbReference type="EMBL" id="JAUIZM010000006">
    <property type="protein sequence ID" value="KAK1381384.1"/>
    <property type="molecule type" value="Genomic_DNA"/>
</dbReference>
<dbReference type="SUPFAM" id="SSF50249">
    <property type="entry name" value="Nucleic acid-binding proteins"/>
    <property type="match status" value="1"/>
</dbReference>
<dbReference type="CDD" id="cd04318">
    <property type="entry name" value="EcAsnRS_like_N"/>
    <property type="match status" value="1"/>
</dbReference>
<dbReference type="GO" id="GO:0005739">
    <property type="term" value="C:mitochondrion"/>
    <property type="evidence" value="ECO:0007669"/>
    <property type="project" value="TreeGrafter"/>
</dbReference>
<evidence type="ECO:0000313" key="10">
    <source>
        <dbReference type="EMBL" id="KAK1381384.1"/>
    </source>
</evidence>
<dbReference type="Proteomes" id="UP001237642">
    <property type="component" value="Unassembled WGS sequence"/>
</dbReference>
<evidence type="ECO:0000256" key="1">
    <source>
        <dbReference type="ARBA" id="ARBA00008226"/>
    </source>
</evidence>
<keyword evidence="5" id="KW-0067">ATP-binding</keyword>
<evidence type="ECO:0000259" key="9">
    <source>
        <dbReference type="PROSITE" id="PS50862"/>
    </source>
</evidence>
<dbReference type="HAMAP" id="MF_00534">
    <property type="entry name" value="Asn_tRNA_synth"/>
    <property type="match status" value="1"/>
</dbReference>
<dbReference type="InterPro" id="IPR012340">
    <property type="entry name" value="NA-bd_OB-fold"/>
</dbReference>
<dbReference type="AlphaFoldDB" id="A0AAD8IAB9"/>
<dbReference type="CDD" id="cd00776">
    <property type="entry name" value="AsxRS_core"/>
    <property type="match status" value="1"/>
</dbReference>
<feature type="domain" description="Aminoacyl-transfer RNA synthetases class-II family profile" evidence="9">
    <location>
        <begin position="304"/>
        <end position="536"/>
    </location>
</feature>
<dbReference type="NCBIfam" id="NF003037">
    <property type="entry name" value="PRK03932.1"/>
    <property type="match status" value="1"/>
</dbReference>
<comment type="similarity">
    <text evidence="1">Belongs to the class-II aminoacyl-tRNA synthetase family.</text>
</comment>
<dbReference type="Pfam" id="PF00152">
    <property type="entry name" value="tRNA-synt_2"/>
    <property type="match status" value="2"/>
</dbReference>
<proteinExistence type="inferred from homology"/>
<dbReference type="PROSITE" id="PS50862">
    <property type="entry name" value="AA_TRNA_LIGASE_II"/>
    <property type="match status" value="1"/>
</dbReference>
<dbReference type="InterPro" id="IPR045864">
    <property type="entry name" value="aa-tRNA-synth_II/BPL/LPL"/>
</dbReference>
<organism evidence="11 12">
    <name type="scientific">Heracleum sosnowskyi</name>
    <dbReference type="NCBI Taxonomy" id="360622"/>
    <lineage>
        <taxon>Eukaryota</taxon>
        <taxon>Viridiplantae</taxon>
        <taxon>Streptophyta</taxon>
        <taxon>Embryophyta</taxon>
        <taxon>Tracheophyta</taxon>
        <taxon>Spermatophyta</taxon>
        <taxon>Magnoliopsida</taxon>
        <taxon>eudicotyledons</taxon>
        <taxon>Gunneridae</taxon>
        <taxon>Pentapetalae</taxon>
        <taxon>asterids</taxon>
        <taxon>campanulids</taxon>
        <taxon>Apiales</taxon>
        <taxon>Apiaceae</taxon>
        <taxon>Apioideae</taxon>
        <taxon>apioid superclade</taxon>
        <taxon>Tordylieae</taxon>
        <taxon>Tordyliinae</taxon>
        <taxon>Heracleum</taxon>
    </lineage>
</organism>
<dbReference type="Gene3D" id="2.40.50.140">
    <property type="entry name" value="Nucleic acid-binding proteins"/>
    <property type="match status" value="1"/>
</dbReference>
<gene>
    <name evidence="10" type="ORF">POM88_028128</name>
    <name evidence="11" type="ORF">POM88_028133</name>
</gene>
<reference evidence="11" key="2">
    <citation type="submission" date="2023-05" db="EMBL/GenBank/DDBJ databases">
        <authorList>
            <person name="Schelkunov M.I."/>
        </authorList>
    </citation>
    <scope>NUCLEOTIDE SEQUENCE</scope>
    <source>
        <strain evidence="11">Hsosn_3</strain>
        <tissue evidence="11">Leaf</tissue>
    </source>
</reference>
<keyword evidence="12" id="KW-1185">Reference proteome</keyword>
<keyword evidence="6" id="KW-0648">Protein biosynthesis</keyword>
<keyword evidence="4" id="KW-0547">Nucleotide-binding</keyword>
<dbReference type="GO" id="GO:0004816">
    <property type="term" value="F:asparagine-tRNA ligase activity"/>
    <property type="evidence" value="ECO:0007669"/>
    <property type="project" value="UniProtKB-EC"/>
</dbReference>
<evidence type="ECO:0000313" key="12">
    <source>
        <dbReference type="Proteomes" id="UP001237642"/>
    </source>
</evidence>
<dbReference type="InterPro" id="IPR004364">
    <property type="entry name" value="Aa-tRNA-synt_II"/>
</dbReference>
<dbReference type="EMBL" id="JAUIZM010000006">
    <property type="protein sequence ID" value="KAK1381389.1"/>
    <property type="molecule type" value="Genomic_DNA"/>
</dbReference>
<dbReference type="InterPro" id="IPR004522">
    <property type="entry name" value="Asn-tRNA-ligase"/>
</dbReference>
<comment type="catalytic activity">
    <reaction evidence="8">
        <text>tRNA(Asn) + L-asparagine + ATP = L-asparaginyl-tRNA(Asn) + AMP + diphosphate + H(+)</text>
        <dbReference type="Rhea" id="RHEA:11180"/>
        <dbReference type="Rhea" id="RHEA-COMP:9659"/>
        <dbReference type="Rhea" id="RHEA-COMP:9674"/>
        <dbReference type="ChEBI" id="CHEBI:15378"/>
        <dbReference type="ChEBI" id="CHEBI:30616"/>
        <dbReference type="ChEBI" id="CHEBI:33019"/>
        <dbReference type="ChEBI" id="CHEBI:58048"/>
        <dbReference type="ChEBI" id="CHEBI:78442"/>
        <dbReference type="ChEBI" id="CHEBI:78515"/>
        <dbReference type="ChEBI" id="CHEBI:456215"/>
        <dbReference type="EC" id="6.1.1.22"/>
    </reaction>
</comment>
<sequence length="546" mass="61795">MESKVEQADFSQRVLIKNILKGGDSLAGQTVKVGGWVKNSRQCFLDVNDGSCLESIQFVVEPSLYPLADLKLTGTSVYAEGKLVMPPKTNTKQRIELKVSRILKVGTVDKDKYPLPKGKHSLEFIRTLPHLRLRTDTMSAVARIRNALAQATHQFFHRHDFLYIHTPIISTSDCEGAGEMFQVTTLFNNAEKLEMELIKNPPPSLADIQAASAIVKDKAAIVSQLEAKACSDEADEEQLSASISDLTLATQNLYKLEERSKLKTGIPLKDGKIDYAKDFFARQSYLTVSGQLHAETCVSALGNVYTFGPTFRAEHSHTSRHLAEFWMVEPEMAFATLEDDMRWAEAYVKFLCQWLLDNCLADMEFMADKYDKGAIDRLRMVVSKDFVRVSYTDAITILKEAPKKHKFKNEVKWGVDLASEHERYLTEVKYESPVIVHDYPKEIKAFYMKVNSDNKTVAAMDVIVPKVGELIGGSQREDCPEALRERMLELGMPLEPYEWYFDLRRYGTVEHSGFGLGFDRMVLFATGLDNIRDVIPFPRYPGRADL</sequence>
<dbReference type="EC" id="6.1.1.22" evidence="2"/>
<dbReference type="PANTHER" id="PTHR22594:SF54">
    <property type="entry name" value="ASPARAGINE--TRNA LIGASE, CYTOPLASMIC 1-RELATED"/>
    <property type="match status" value="1"/>
</dbReference>
<evidence type="ECO:0000256" key="7">
    <source>
        <dbReference type="ARBA" id="ARBA00023146"/>
    </source>
</evidence>
<evidence type="ECO:0000256" key="6">
    <source>
        <dbReference type="ARBA" id="ARBA00022917"/>
    </source>
</evidence>
<dbReference type="NCBIfam" id="TIGR00457">
    <property type="entry name" value="asnS"/>
    <property type="match status" value="1"/>
</dbReference>
<protein>
    <recommendedName>
        <fullName evidence="2">asparagine--tRNA ligase</fullName>
        <ecNumber evidence="2">6.1.1.22</ecNumber>
    </recommendedName>
</protein>
<dbReference type="SUPFAM" id="SSF55681">
    <property type="entry name" value="Class II aaRS and biotin synthetases"/>
    <property type="match status" value="1"/>
</dbReference>
<evidence type="ECO:0000256" key="4">
    <source>
        <dbReference type="ARBA" id="ARBA00022741"/>
    </source>
</evidence>
<dbReference type="GO" id="GO:0005524">
    <property type="term" value="F:ATP binding"/>
    <property type="evidence" value="ECO:0007669"/>
    <property type="project" value="UniProtKB-KW"/>
</dbReference>
<dbReference type="PANTHER" id="PTHR22594">
    <property type="entry name" value="ASPARTYL/LYSYL-TRNA SYNTHETASE"/>
    <property type="match status" value="1"/>
</dbReference>
<evidence type="ECO:0000256" key="8">
    <source>
        <dbReference type="ARBA" id="ARBA00047844"/>
    </source>
</evidence>
<dbReference type="InterPro" id="IPR002312">
    <property type="entry name" value="Asp/Asn-tRNA-synth_IIb"/>
</dbReference>
<accession>A0AAD8IAB9</accession>
<keyword evidence="3 11" id="KW-0436">Ligase</keyword>
<name>A0AAD8IAB9_9APIA</name>
<dbReference type="InterPro" id="IPR006195">
    <property type="entry name" value="aa-tRNA-synth_II"/>
</dbReference>
<dbReference type="GO" id="GO:0006421">
    <property type="term" value="P:asparaginyl-tRNA aminoacylation"/>
    <property type="evidence" value="ECO:0007669"/>
    <property type="project" value="InterPro"/>
</dbReference>
<evidence type="ECO:0000256" key="3">
    <source>
        <dbReference type="ARBA" id="ARBA00022598"/>
    </source>
</evidence>
<keyword evidence="7" id="KW-0030">Aminoacyl-tRNA synthetase</keyword>
<evidence type="ECO:0000256" key="5">
    <source>
        <dbReference type="ARBA" id="ARBA00022840"/>
    </source>
</evidence>
<dbReference type="FunFam" id="3.30.930.10:FF:000016">
    <property type="entry name" value="Asparagine--tRNA ligase"/>
    <property type="match status" value="1"/>
</dbReference>
<evidence type="ECO:0000313" key="11">
    <source>
        <dbReference type="EMBL" id="KAK1381389.1"/>
    </source>
</evidence>
<dbReference type="Gene3D" id="3.30.930.10">
    <property type="entry name" value="Bira Bifunctional Protein, Domain 2"/>
    <property type="match status" value="1"/>
</dbReference>
<comment type="caution">
    <text evidence="11">The sequence shown here is derived from an EMBL/GenBank/DDBJ whole genome shotgun (WGS) entry which is preliminary data.</text>
</comment>
<reference evidence="11" key="1">
    <citation type="submission" date="2023-02" db="EMBL/GenBank/DDBJ databases">
        <title>Genome of toxic invasive species Heracleum sosnowskyi carries increased number of genes despite the absence of recent whole-genome duplications.</title>
        <authorList>
            <person name="Schelkunov M."/>
            <person name="Shtratnikova V."/>
            <person name="Makarenko M."/>
            <person name="Klepikova A."/>
            <person name="Omelchenko D."/>
            <person name="Novikova G."/>
            <person name="Obukhova E."/>
            <person name="Bogdanov V."/>
            <person name="Penin A."/>
            <person name="Logacheva M."/>
        </authorList>
    </citation>
    <scope>NUCLEOTIDE SEQUENCE</scope>
    <source>
        <strain evidence="11">Hsosn_3</strain>
        <tissue evidence="11">Leaf</tissue>
    </source>
</reference>
<dbReference type="PRINTS" id="PR01042">
    <property type="entry name" value="TRNASYNTHASP"/>
</dbReference>
<evidence type="ECO:0000256" key="2">
    <source>
        <dbReference type="ARBA" id="ARBA00012816"/>
    </source>
</evidence>